<evidence type="ECO:0000313" key="5">
    <source>
        <dbReference type="Proteomes" id="UP000199306"/>
    </source>
</evidence>
<dbReference type="InterPro" id="IPR050640">
    <property type="entry name" value="Bact_2-comp_sensor_kinase"/>
</dbReference>
<keyword evidence="4" id="KW-0808">Transferase</keyword>
<dbReference type="Pfam" id="PF06580">
    <property type="entry name" value="His_kinase"/>
    <property type="match status" value="1"/>
</dbReference>
<feature type="transmembrane region" description="Helical" evidence="2">
    <location>
        <begin position="120"/>
        <end position="143"/>
    </location>
</feature>
<keyword evidence="4" id="KW-0418">Kinase</keyword>
<keyword evidence="2" id="KW-0812">Transmembrane</keyword>
<feature type="transmembrane region" description="Helical" evidence="2">
    <location>
        <begin position="38"/>
        <end position="60"/>
    </location>
</feature>
<feature type="coiled-coil region" evidence="1">
    <location>
        <begin position="151"/>
        <end position="178"/>
    </location>
</feature>
<dbReference type="PANTHER" id="PTHR34220:SF7">
    <property type="entry name" value="SENSOR HISTIDINE KINASE YPDA"/>
    <property type="match status" value="1"/>
</dbReference>
<name>A0A1I5SMR7_9BACT</name>
<dbReference type="EMBL" id="FOXH01000005">
    <property type="protein sequence ID" value="SFP72025.1"/>
    <property type="molecule type" value="Genomic_DNA"/>
</dbReference>
<evidence type="ECO:0000259" key="3">
    <source>
        <dbReference type="Pfam" id="PF06580"/>
    </source>
</evidence>
<dbReference type="AlphaFoldDB" id="A0A1I5SMR7"/>
<dbReference type="GO" id="GO:0000155">
    <property type="term" value="F:phosphorelay sensor kinase activity"/>
    <property type="evidence" value="ECO:0007669"/>
    <property type="project" value="InterPro"/>
</dbReference>
<evidence type="ECO:0000256" key="2">
    <source>
        <dbReference type="SAM" id="Phobius"/>
    </source>
</evidence>
<keyword evidence="2" id="KW-1133">Transmembrane helix</keyword>
<evidence type="ECO:0000256" key="1">
    <source>
        <dbReference type="SAM" id="Coils"/>
    </source>
</evidence>
<proteinExistence type="predicted"/>
<keyword evidence="2" id="KW-0472">Membrane</keyword>
<evidence type="ECO:0000313" key="4">
    <source>
        <dbReference type="EMBL" id="SFP72025.1"/>
    </source>
</evidence>
<organism evidence="4 5">
    <name type="scientific">Pseudarcicella hirudinis</name>
    <dbReference type="NCBI Taxonomy" id="1079859"/>
    <lineage>
        <taxon>Bacteria</taxon>
        <taxon>Pseudomonadati</taxon>
        <taxon>Bacteroidota</taxon>
        <taxon>Cytophagia</taxon>
        <taxon>Cytophagales</taxon>
        <taxon>Flectobacillaceae</taxon>
        <taxon>Pseudarcicella</taxon>
    </lineage>
</organism>
<dbReference type="PANTHER" id="PTHR34220">
    <property type="entry name" value="SENSOR HISTIDINE KINASE YPDA"/>
    <property type="match status" value="1"/>
</dbReference>
<dbReference type="STRING" id="1079859.SAMN04515674_105107"/>
<reference evidence="4 5" key="1">
    <citation type="submission" date="2016-10" db="EMBL/GenBank/DDBJ databases">
        <authorList>
            <person name="de Groot N.N."/>
        </authorList>
    </citation>
    <scope>NUCLEOTIDE SEQUENCE [LARGE SCALE GENOMIC DNA]</scope>
    <source>
        <strain evidence="5">E92,LMG 26720,CCM 7988</strain>
    </source>
</reference>
<protein>
    <submittedName>
        <fullName evidence="4">Histidine kinase</fullName>
    </submittedName>
</protein>
<accession>A0A1I5SMR7</accession>
<gene>
    <name evidence="4" type="ORF">SAMN04515674_105107</name>
</gene>
<keyword evidence="5" id="KW-1185">Reference proteome</keyword>
<feature type="domain" description="Signal transduction histidine kinase internal region" evidence="3">
    <location>
        <begin position="170"/>
        <end position="246"/>
    </location>
</feature>
<dbReference type="GO" id="GO:0016020">
    <property type="term" value="C:membrane"/>
    <property type="evidence" value="ECO:0007669"/>
    <property type="project" value="InterPro"/>
</dbReference>
<dbReference type="InterPro" id="IPR010559">
    <property type="entry name" value="Sig_transdc_His_kin_internal"/>
</dbReference>
<sequence length="353" mass="40563">MRIALVLFAFAMLYLISYLLNPYSAMWVGYFEHPPLMLIGEWVVTLFFCVIISETSILINTKLNKRLPWTKKPINRLFTETTLNIASVLFIILIQNYIFILMNAYPEDGMSSMEAEIVNWHWSVVSIIVALMLSTIHTGNHLIHNWKNSAMEAAEHKLKAAEHKQAAVEAELQALKLQIDPHFVFNNLSVLSELILEDQQLGYNYAENFSKVYRYLLVNSKKNMITLEEEIKFLNAYIFLLKHRAGSGVVFKIDIQEGFYNLYLPPLTLQLLIENALKHNKTLKDNPLKITIESNNNLELVVSNSFIPLERKVLSSGTGLNNIIHRYKLLCDRVPKITSNPLLFSVSIPLIRL</sequence>
<keyword evidence="1" id="KW-0175">Coiled coil</keyword>
<dbReference type="Proteomes" id="UP000199306">
    <property type="component" value="Unassembled WGS sequence"/>
</dbReference>
<feature type="transmembrane region" description="Helical" evidence="2">
    <location>
        <begin position="81"/>
        <end position="100"/>
    </location>
</feature>